<feature type="compositionally biased region" description="Polar residues" evidence="1">
    <location>
        <begin position="384"/>
        <end position="399"/>
    </location>
</feature>
<reference evidence="2 3" key="1">
    <citation type="submission" date="2016-04" db="EMBL/GenBank/DDBJ databases">
        <title>Draft genome of Fonsecaea erecta CBS 125763.</title>
        <authorList>
            <person name="Weiss V.A."/>
            <person name="Vicente V.A."/>
            <person name="Raittz R.T."/>
            <person name="Moreno L.F."/>
            <person name="De Souza E.M."/>
            <person name="Pedrosa F.O."/>
            <person name="Steffens M.B."/>
            <person name="Faoro H."/>
            <person name="Tadra-Sfeir M.Z."/>
            <person name="Najafzadeh M.J."/>
            <person name="Felipe M.S."/>
            <person name="Teixeira M."/>
            <person name="Sun J."/>
            <person name="Xi L."/>
            <person name="Gomes R."/>
            <person name="De Azevedo C.M."/>
            <person name="Salgado C.G."/>
            <person name="Da Silva M.B."/>
            <person name="Nascimento M.F."/>
            <person name="Queiroz-Telles F."/>
            <person name="Attili D.S."/>
            <person name="Gorbushina A."/>
        </authorList>
    </citation>
    <scope>NUCLEOTIDE SEQUENCE [LARGE SCALE GENOMIC DNA]</scope>
    <source>
        <strain evidence="2 3">CBS 125763</strain>
    </source>
</reference>
<feature type="region of interest" description="Disordered" evidence="1">
    <location>
        <begin position="379"/>
        <end position="399"/>
    </location>
</feature>
<name>A0A178ZS77_9EURO</name>
<feature type="compositionally biased region" description="Basic and acidic residues" evidence="1">
    <location>
        <begin position="558"/>
        <end position="572"/>
    </location>
</feature>
<sequence>MDQTILESLPVPERRQAQSPFGTVPGSAFQPSELPATHSRRPSEQSRQSKYSYAGTIPPRKSSLGATTAPLMRSASSKKMVCERLPADQEYLDGRLKEEKDNPRASTASRRTCGSTRSSSFFPNASRSPRDLTTLAARVHSPVFDHKPSISGLMEYGDPNCDGAHQQAFSDIQRTRSQWELPSFNFRPLSFGSGSPKLKERPKTSGDIRSKDCSEILSPMPERPMSSQSRKRFSRILEFPDNYITDRGKVPHHVQTFSRLDAVEEHPDLQSLERALSPQPPDGSKVDVAEQQNHWAAVASEPALSNTNGDGSQNTMHERSTIESLLDRHIECLGLNDNGIEGDDGLFQTESPSQLSVAPLDSSGESTIRAPCAMPRTLSPWNLRPTTSSSTIRHSSLASSERRRLIPRRLFASMDARLPPGAILENEQLNSTSIFSSDSSRIQGHSSGWQTLQSTSGILTSESTKSNGSNAKCSLTSGDMADIDSNPPRPRFKVRRLSELRHSPETGGILPTKAGAHVHRRSKSDMLARQVSHQRRRARILMKNKRKSQSFGQLGVLERTEELSEDPGKDEEWTTEESPEEISETSPVAGYAELSADSVVAQPPTTLSEVSVLVSTSMPRRWTSMLAAMPEPVKKGIQVVRKASVRTVHSHRSNTSIIEPLNSTRYSSQIPRLGSVPQLAPPELGPPLTSSEINLSLRFPDQPQTLSRPPLREVESFFSDDSTAALAQKPPTVRRKFNLHSFRSGFTKSSGLLGTRHSSTQHETSTLRTSQSCHVKTQQSFEEPHPDLGDTVPMSNFAYRRWKFVGRIKGCFRRDCFQKTWALVRKGSGRKM</sequence>
<dbReference type="OrthoDB" id="4156126at2759"/>
<dbReference type="Proteomes" id="UP000078343">
    <property type="component" value="Unassembled WGS sequence"/>
</dbReference>
<feature type="region of interest" description="Disordered" evidence="1">
    <location>
        <begin position="460"/>
        <end position="490"/>
    </location>
</feature>
<evidence type="ECO:0000313" key="3">
    <source>
        <dbReference type="Proteomes" id="UP000078343"/>
    </source>
</evidence>
<feature type="compositionally biased region" description="Acidic residues" evidence="1">
    <location>
        <begin position="573"/>
        <end position="583"/>
    </location>
</feature>
<feature type="region of interest" description="Disordered" evidence="1">
    <location>
        <begin position="93"/>
        <end position="128"/>
    </location>
</feature>
<feature type="compositionally biased region" description="Polar residues" evidence="1">
    <location>
        <begin position="303"/>
        <end position="315"/>
    </location>
</feature>
<evidence type="ECO:0000313" key="2">
    <source>
        <dbReference type="EMBL" id="OAP61845.1"/>
    </source>
</evidence>
<dbReference type="RefSeq" id="XP_018695212.1">
    <property type="nucleotide sequence ID" value="XM_018835562.1"/>
</dbReference>
<comment type="caution">
    <text evidence="2">The sequence shown here is derived from an EMBL/GenBank/DDBJ whole genome shotgun (WGS) entry which is preliminary data.</text>
</comment>
<dbReference type="EMBL" id="LVYI01000003">
    <property type="protein sequence ID" value="OAP61845.1"/>
    <property type="molecule type" value="Genomic_DNA"/>
</dbReference>
<organism evidence="2 3">
    <name type="scientific">Fonsecaea erecta</name>
    <dbReference type="NCBI Taxonomy" id="1367422"/>
    <lineage>
        <taxon>Eukaryota</taxon>
        <taxon>Fungi</taxon>
        <taxon>Dikarya</taxon>
        <taxon>Ascomycota</taxon>
        <taxon>Pezizomycotina</taxon>
        <taxon>Eurotiomycetes</taxon>
        <taxon>Chaetothyriomycetidae</taxon>
        <taxon>Chaetothyriales</taxon>
        <taxon>Herpotrichiellaceae</taxon>
        <taxon>Fonsecaea</taxon>
    </lineage>
</organism>
<dbReference type="STRING" id="1367422.A0A178ZS77"/>
<feature type="compositionally biased region" description="Low complexity" evidence="1">
    <location>
        <begin position="104"/>
        <end position="120"/>
    </location>
</feature>
<dbReference type="GeneID" id="30008217"/>
<feature type="region of interest" description="Disordered" evidence="1">
    <location>
        <begin position="503"/>
        <end position="526"/>
    </location>
</feature>
<feature type="region of interest" description="Disordered" evidence="1">
    <location>
        <begin position="750"/>
        <end position="772"/>
    </location>
</feature>
<keyword evidence="3" id="KW-1185">Reference proteome</keyword>
<feature type="region of interest" description="Disordered" evidence="1">
    <location>
        <begin position="549"/>
        <end position="587"/>
    </location>
</feature>
<gene>
    <name evidence="2" type="ORF">AYL99_04048</name>
</gene>
<feature type="region of interest" description="Disordered" evidence="1">
    <location>
        <begin position="1"/>
        <end position="77"/>
    </location>
</feature>
<proteinExistence type="predicted"/>
<feature type="region of interest" description="Disordered" evidence="1">
    <location>
        <begin position="297"/>
        <end position="316"/>
    </location>
</feature>
<evidence type="ECO:0000256" key="1">
    <source>
        <dbReference type="SAM" id="MobiDB-lite"/>
    </source>
</evidence>
<protein>
    <submittedName>
        <fullName evidence="2">Uncharacterized protein</fullName>
    </submittedName>
</protein>
<accession>A0A178ZS77</accession>
<feature type="compositionally biased region" description="Polar residues" evidence="1">
    <location>
        <begin position="460"/>
        <end position="477"/>
    </location>
</feature>
<dbReference type="AlphaFoldDB" id="A0A178ZS77"/>
<feature type="compositionally biased region" description="Basic and acidic residues" evidence="1">
    <location>
        <begin position="93"/>
        <end position="103"/>
    </location>
</feature>